<sequence>YLYDNYYSTEKLDLITTGTGYLGKHIFELSQETGGTINSICMINYDLPYFNPLYAEAVWKCYMDDVDDCFVFFGFKETTAEPTFNMIESHAGFMVNDGKLYVSVADGFTQQRVDLVGIDLTRVQNYKIEYDRFYIMPLPKIEEQLGLPEIIR</sequence>
<accession>X1VPA9</accession>
<name>X1VPA9_9ZZZZ</name>
<gene>
    <name evidence="1" type="ORF">S12H4_59763</name>
</gene>
<organism evidence="1">
    <name type="scientific">marine sediment metagenome</name>
    <dbReference type="NCBI Taxonomy" id="412755"/>
    <lineage>
        <taxon>unclassified sequences</taxon>
        <taxon>metagenomes</taxon>
        <taxon>ecological metagenomes</taxon>
    </lineage>
</organism>
<dbReference type="AlphaFoldDB" id="X1VPA9"/>
<evidence type="ECO:0000313" key="1">
    <source>
        <dbReference type="EMBL" id="GAJ18301.1"/>
    </source>
</evidence>
<feature type="non-terminal residue" evidence="1">
    <location>
        <position position="152"/>
    </location>
</feature>
<feature type="non-terminal residue" evidence="1">
    <location>
        <position position="1"/>
    </location>
</feature>
<dbReference type="EMBL" id="BARW01039147">
    <property type="protein sequence ID" value="GAJ18301.1"/>
    <property type="molecule type" value="Genomic_DNA"/>
</dbReference>
<comment type="caution">
    <text evidence="1">The sequence shown here is derived from an EMBL/GenBank/DDBJ whole genome shotgun (WGS) entry which is preliminary data.</text>
</comment>
<reference evidence="1" key="1">
    <citation type="journal article" date="2014" name="Front. Microbiol.">
        <title>High frequency of phylogenetically diverse reductive dehalogenase-homologous genes in deep subseafloor sedimentary metagenomes.</title>
        <authorList>
            <person name="Kawai M."/>
            <person name="Futagami T."/>
            <person name="Toyoda A."/>
            <person name="Takaki Y."/>
            <person name="Nishi S."/>
            <person name="Hori S."/>
            <person name="Arai W."/>
            <person name="Tsubouchi T."/>
            <person name="Morono Y."/>
            <person name="Uchiyama I."/>
            <person name="Ito T."/>
            <person name="Fujiyama A."/>
            <person name="Inagaki F."/>
            <person name="Takami H."/>
        </authorList>
    </citation>
    <scope>NUCLEOTIDE SEQUENCE</scope>
    <source>
        <strain evidence="1">Expedition CK06-06</strain>
    </source>
</reference>
<proteinExistence type="predicted"/>
<protein>
    <submittedName>
        <fullName evidence="1">Uncharacterized protein</fullName>
    </submittedName>
</protein>